<proteinExistence type="predicted"/>
<protein>
    <submittedName>
        <fullName evidence="2">MerR HTH family regulatory protein</fullName>
    </submittedName>
</protein>
<gene>
    <name evidence="2" type="ORF">SAMN05660845_1027</name>
</gene>
<keyword evidence="1" id="KW-0175">Coiled coil</keyword>
<evidence type="ECO:0000256" key="1">
    <source>
        <dbReference type="SAM" id="Coils"/>
    </source>
</evidence>
<dbReference type="Proteomes" id="UP000199604">
    <property type="component" value="Unassembled WGS sequence"/>
</dbReference>
<feature type="coiled-coil region" evidence="1">
    <location>
        <begin position="71"/>
        <end position="98"/>
    </location>
</feature>
<dbReference type="Gene3D" id="1.10.1660.10">
    <property type="match status" value="1"/>
</dbReference>
<accession>A0A1I0WY66</accession>
<keyword evidence="3" id="KW-1185">Reference proteome</keyword>
<dbReference type="RefSeq" id="WP_091474623.1">
    <property type="nucleotide sequence ID" value="NZ_FOJT01000002.1"/>
</dbReference>
<dbReference type="Pfam" id="PF13591">
    <property type="entry name" value="MerR_2"/>
    <property type="match status" value="1"/>
</dbReference>
<dbReference type="OrthoDB" id="1494789at2"/>
<evidence type="ECO:0000313" key="3">
    <source>
        <dbReference type="Proteomes" id="UP000199604"/>
    </source>
</evidence>
<name>A0A1I0WY66_9FLAO</name>
<dbReference type="STRING" id="498292.SAMN05660845_1027"/>
<evidence type="ECO:0000313" key="2">
    <source>
        <dbReference type="EMBL" id="SFA92843.1"/>
    </source>
</evidence>
<reference evidence="3" key="1">
    <citation type="submission" date="2016-10" db="EMBL/GenBank/DDBJ databases">
        <authorList>
            <person name="Varghese N."/>
            <person name="Submissions S."/>
        </authorList>
    </citation>
    <scope>NUCLEOTIDE SEQUENCE [LARGE SCALE GENOMIC DNA]</scope>
    <source>
        <strain evidence="3">DSM 21789</strain>
    </source>
</reference>
<dbReference type="AlphaFoldDB" id="A0A1I0WY66"/>
<organism evidence="2 3">
    <name type="scientific">Flavobacterium swingsii</name>
    <dbReference type="NCBI Taxonomy" id="498292"/>
    <lineage>
        <taxon>Bacteria</taxon>
        <taxon>Pseudomonadati</taxon>
        <taxon>Bacteroidota</taxon>
        <taxon>Flavobacteriia</taxon>
        <taxon>Flavobacteriales</taxon>
        <taxon>Flavobacteriaceae</taxon>
        <taxon>Flavobacterium</taxon>
    </lineage>
</organism>
<dbReference type="EMBL" id="FOJT01000002">
    <property type="protein sequence ID" value="SFA92843.1"/>
    <property type="molecule type" value="Genomic_DNA"/>
</dbReference>
<sequence length="98" mass="11768">MSNENLILIDQFCLHHDINMTFITGLHDYGMIEIIVVEEKQYFPHEQLAQVEKMIRLHYELEINLEGIDTIMTLLQQIENLQTELINRQNRINFLERL</sequence>